<dbReference type="GO" id="GO:0046872">
    <property type="term" value="F:metal ion binding"/>
    <property type="evidence" value="ECO:0007669"/>
    <property type="project" value="UniProtKB-KW"/>
</dbReference>
<feature type="domain" description="LIM zinc-binding" evidence="6">
    <location>
        <begin position="33"/>
        <end position="99"/>
    </location>
</feature>
<dbReference type="PANTHER" id="PTHR24216">
    <property type="entry name" value="PAXILLIN-RELATED"/>
    <property type="match status" value="1"/>
</dbReference>
<dbReference type="InterPro" id="IPR001781">
    <property type="entry name" value="Znf_LIM"/>
</dbReference>
<dbReference type="WBParaSite" id="SMUV_0000144701-mRNA-1">
    <property type="protein sequence ID" value="SMUV_0000144701-mRNA-1"/>
    <property type="gene ID" value="SMUV_0000144701"/>
</dbReference>
<dbReference type="PROSITE" id="PS50023">
    <property type="entry name" value="LIM_DOMAIN_2"/>
    <property type="match status" value="1"/>
</dbReference>
<evidence type="ECO:0000256" key="5">
    <source>
        <dbReference type="PROSITE-ProRule" id="PRU00125"/>
    </source>
</evidence>
<dbReference type="AlphaFoldDB" id="A0A0N5ABC1"/>
<reference evidence="8" key="1">
    <citation type="submission" date="2017-02" db="UniProtKB">
        <authorList>
            <consortium name="WormBaseParasite"/>
        </authorList>
    </citation>
    <scope>IDENTIFICATION</scope>
</reference>
<dbReference type="Gene3D" id="2.10.110.10">
    <property type="entry name" value="Cysteine Rich Protein"/>
    <property type="match status" value="2"/>
</dbReference>
<evidence type="ECO:0000313" key="7">
    <source>
        <dbReference type="Proteomes" id="UP000046393"/>
    </source>
</evidence>
<dbReference type="FunFam" id="2.10.110.10:FF:000009">
    <property type="entry name" value="Paxillin isoform 1"/>
    <property type="match status" value="1"/>
</dbReference>
<organism evidence="7 8">
    <name type="scientific">Syphacia muris</name>
    <dbReference type="NCBI Taxonomy" id="451379"/>
    <lineage>
        <taxon>Eukaryota</taxon>
        <taxon>Metazoa</taxon>
        <taxon>Ecdysozoa</taxon>
        <taxon>Nematoda</taxon>
        <taxon>Chromadorea</taxon>
        <taxon>Rhabditida</taxon>
        <taxon>Spirurina</taxon>
        <taxon>Oxyuridomorpha</taxon>
        <taxon>Oxyuroidea</taxon>
        <taxon>Oxyuridae</taxon>
        <taxon>Syphacia</taxon>
    </lineage>
</organism>
<keyword evidence="7" id="KW-1185">Reference proteome</keyword>
<dbReference type="GO" id="GO:0031430">
    <property type="term" value="C:M band"/>
    <property type="evidence" value="ECO:0007669"/>
    <property type="project" value="UniProtKB-SubCell"/>
</dbReference>
<dbReference type="Proteomes" id="UP000046393">
    <property type="component" value="Unplaced"/>
</dbReference>
<keyword evidence="1 5" id="KW-0479">Metal-binding</keyword>
<keyword evidence="2 5" id="KW-0862">Zinc</keyword>
<dbReference type="PROSITE" id="PS00478">
    <property type="entry name" value="LIM_DOMAIN_1"/>
    <property type="match status" value="1"/>
</dbReference>
<dbReference type="SUPFAM" id="SSF57716">
    <property type="entry name" value="Glucocorticoid receptor-like (DNA-binding domain)"/>
    <property type="match status" value="1"/>
</dbReference>
<comment type="subcellular location">
    <subcellularLocation>
        <location evidence="4">Cytoplasm</location>
        <location evidence="4">Myofibril</location>
        <location evidence="4">Sarcomere</location>
        <location evidence="4">M line</location>
    </subcellularLocation>
</comment>
<name>A0A0N5ABC1_9BILA</name>
<dbReference type="GO" id="GO:0070161">
    <property type="term" value="C:anchoring junction"/>
    <property type="evidence" value="ECO:0007669"/>
    <property type="project" value="UniProtKB-ARBA"/>
</dbReference>
<accession>A0A0N5ABC1</accession>
<evidence type="ECO:0000256" key="2">
    <source>
        <dbReference type="ARBA" id="ARBA00022833"/>
    </source>
</evidence>
<dbReference type="STRING" id="451379.A0A0N5ABC1"/>
<dbReference type="Pfam" id="PF00412">
    <property type="entry name" value="LIM"/>
    <property type="match status" value="1"/>
</dbReference>
<evidence type="ECO:0000313" key="8">
    <source>
        <dbReference type="WBParaSite" id="SMUV_0000144701-mRNA-1"/>
    </source>
</evidence>
<dbReference type="SMART" id="SM00132">
    <property type="entry name" value="LIM"/>
    <property type="match status" value="1"/>
</dbReference>
<evidence type="ECO:0000256" key="1">
    <source>
        <dbReference type="ARBA" id="ARBA00022723"/>
    </source>
</evidence>
<sequence length="101" mass="11826">MMVVCHRPFETGSFYDYNGVPLCETHYHEKRGSLCAVCNKPISGRCVSAMGQRFHPEHFCCSYCRKQLNKGTFKEGEAYFSRRCPMHVTYYDDDDDYDDNE</sequence>
<evidence type="ECO:0000259" key="6">
    <source>
        <dbReference type="PROSITE" id="PS50023"/>
    </source>
</evidence>
<dbReference type="GO" id="GO:0055120">
    <property type="term" value="C:striated muscle dense body"/>
    <property type="evidence" value="ECO:0007669"/>
    <property type="project" value="UniProtKB-ARBA"/>
</dbReference>
<proteinExistence type="predicted"/>
<evidence type="ECO:0000256" key="3">
    <source>
        <dbReference type="ARBA" id="ARBA00023038"/>
    </source>
</evidence>
<evidence type="ECO:0000256" key="4">
    <source>
        <dbReference type="ARBA" id="ARBA00037833"/>
    </source>
</evidence>
<dbReference type="PANTHER" id="PTHR24216:SF8">
    <property type="entry name" value="PAXILLIN, ISOFORM F"/>
    <property type="match status" value="1"/>
</dbReference>
<protein>
    <submittedName>
        <fullName evidence="8">LIM zinc-binding domain-containing protein</fullName>
    </submittedName>
</protein>
<keyword evidence="3 5" id="KW-0440">LIM domain</keyword>